<name>A0ABD5NDG7_9EURY</name>
<dbReference type="Proteomes" id="UP001595660">
    <property type="component" value="Unassembled WGS sequence"/>
</dbReference>
<dbReference type="InterPro" id="IPR019887">
    <property type="entry name" value="Tscrpt_reg_AsnC/Lrp_C"/>
</dbReference>
<evidence type="ECO:0000259" key="1">
    <source>
        <dbReference type="Pfam" id="PF01037"/>
    </source>
</evidence>
<accession>A0ABD5NDG7</accession>
<dbReference type="Pfam" id="PF01037">
    <property type="entry name" value="AsnC_trans_reg"/>
    <property type="match status" value="1"/>
</dbReference>
<comment type="caution">
    <text evidence="2">The sequence shown here is derived from an EMBL/GenBank/DDBJ whole genome shotgun (WGS) entry which is preliminary data.</text>
</comment>
<reference evidence="2 3" key="1">
    <citation type="journal article" date="2019" name="Int. J. Syst. Evol. Microbiol.">
        <title>The Global Catalogue of Microorganisms (GCM) 10K type strain sequencing project: providing services to taxonomists for standard genome sequencing and annotation.</title>
        <authorList>
            <consortium name="The Broad Institute Genomics Platform"/>
            <consortium name="The Broad Institute Genome Sequencing Center for Infectious Disease"/>
            <person name="Wu L."/>
            <person name="Ma J."/>
        </authorList>
    </citation>
    <scope>NUCLEOTIDE SEQUENCE [LARGE SCALE GENOMIC DNA]</scope>
    <source>
        <strain evidence="2 3">CGMCC 1.12562</strain>
    </source>
</reference>
<dbReference type="RefSeq" id="WP_232571483.1">
    <property type="nucleotide sequence ID" value="NZ_CP089466.1"/>
</dbReference>
<keyword evidence="3" id="KW-1185">Reference proteome</keyword>
<organism evidence="2 3">
    <name type="scientific">Halobacterium litoreum</name>
    <dbReference type="NCBI Taxonomy" id="2039234"/>
    <lineage>
        <taxon>Archaea</taxon>
        <taxon>Methanobacteriati</taxon>
        <taxon>Methanobacteriota</taxon>
        <taxon>Stenosarchaea group</taxon>
        <taxon>Halobacteria</taxon>
        <taxon>Halobacteriales</taxon>
        <taxon>Halobacteriaceae</taxon>
        <taxon>Halobacterium</taxon>
    </lineage>
</organism>
<proteinExistence type="predicted"/>
<gene>
    <name evidence="2" type="ORF">ACFOKC_06595</name>
</gene>
<dbReference type="AlphaFoldDB" id="A0ABD5NDG7"/>
<dbReference type="EMBL" id="JBHRWN010000002">
    <property type="protein sequence ID" value="MFC3477390.1"/>
    <property type="molecule type" value="Genomic_DNA"/>
</dbReference>
<evidence type="ECO:0000313" key="3">
    <source>
        <dbReference type="Proteomes" id="UP001595660"/>
    </source>
</evidence>
<dbReference type="SUPFAM" id="SSF54909">
    <property type="entry name" value="Dimeric alpha+beta barrel"/>
    <property type="match status" value="1"/>
</dbReference>
<dbReference type="InterPro" id="IPR011008">
    <property type="entry name" value="Dimeric_a/b-barrel"/>
</dbReference>
<dbReference type="Gene3D" id="3.30.70.920">
    <property type="match status" value="1"/>
</dbReference>
<sequence length="78" mass="8037">MVHAFIMVKAGAGAANDVRDHVAELDGVTAAHVVAGQYDIIAEVDGDEVHNVLETVSKRIGTAAGVTDTKTYVSLSAS</sequence>
<protein>
    <submittedName>
        <fullName evidence="2">Lrp/AsnC family transcriptional regulator</fullName>
    </submittedName>
</protein>
<dbReference type="GeneID" id="69116683"/>
<feature type="domain" description="Transcription regulator AsnC/Lrp ligand binding" evidence="1">
    <location>
        <begin position="7"/>
        <end position="76"/>
    </location>
</feature>
<evidence type="ECO:0000313" key="2">
    <source>
        <dbReference type="EMBL" id="MFC3477390.1"/>
    </source>
</evidence>